<sequence length="223" mass="25476">MILKPLVQNKAVNGMTSYNQEYLHATFKALTDALLPASTLMNNGQQQIYQASDLFVHEYIIYALDHYITIQQHLYQMRAPLAYPTALMLDVAATYLLNHKPTQSIQKQHNQHGGVFTTLSRKDRVRTLACLENLEVDLYSLPSPFQNDAGLVQYVTDALNRFAYFGNYSEWPAYGTTRNNPPQNRQLQYHPLGWSQVGYPGPSYGYRDFRGFLLRMGRTGGET</sequence>
<evidence type="ECO:0000313" key="1">
    <source>
        <dbReference type="EMBL" id="GAE25352.1"/>
    </source>
</evidence>
<evidence type="ECO:0000313" key="2">
    <source>
        <dbReference type="Proteomes" id="UP000018890"/>
    </source>
</evidence>
<keyword evidence="2" id="KW-1185">Reference proteome</keyword>
<organism evidence="1 2">
    <name type="scientific">Halalkalibacter wakoensis JCM 9140</name>
    <dbReference type="NCBI Taxonomy" id="1236970"/>
    <lineage>
        <taxon>Bacteria</taxon>
        <taxon>Bacillati</taxon>
        <taxon>Bacillota</taxon>
        <taxon>Bacilli</taxon>
        <taxon>Bacillales</taxon>
        <taxon>Bacillaceae</taxon>
        <taxon>Halalkalibacter</taxon>
    </lineage>
</organism>
<reference evidence="1" key="1">
    <citation type="journal article" date="2014" name="Genome Announc.">
        <title>Draft Genome Sequences of Three Alkaliphilic Bacillus Strains, Bacillus wakoensis JCM 9140T, Bacillus akibai JCM 9157T, and Bacillus hemicellulosilyticus JCM 9152T.</title>
        <authorList>
            <person name="Yuki M."/>
            <person name="Oshima K."/>
            <person name="Suda W."/>
            <person name="Oshida Y."/>
            <person name="Kitamura K."/>
            <person name="Iida T."/>
            <person name="Hattori M."/>
            <person name="Ohkuma M."/>
        </authorList>
    </citation>
    <scope>NUCLEOTIDE SEQUENCE [LARGE SCALE GENOMIC DNA]</scope>
    <source>
        <strain evidence="1">JCM 9140</strain>
    </source>
</reference>
<dbReference type="STRING" id="1236970.JCM9140_1342"/>
<accession>W4Q027</accession>
<proteinExistence type="predicted"/>
<gene>
    <name evidence="1" type="ORF">JCM9140_1342</name>
</gene>
<comment type="caution">
    <text evidence="1">The sequence shown here is derived from an EMBL/GenBank/DDBJ whole genome shotgun (WGS) entry which is preliminary data.</text>
</comment>
<dbReference type="EMBL" id="BAUT01000009">
    <property type="protein sequence ID" value="GAE25352.1"/>
    <property type="molecule type" value="Genomic_DNA"/>
</dbReference>
<dbReference type="Proteomes" id="UP000018890">
    <property type="component" value="Unassembled WGS sequence"/>
</dbReference>
<dbReference type="AlphaFoldDB" id="W4Q027"/>
<name>W4Q027_9BACI</name>
<protein>
    <submittedName>
        <fullName evidence="1">Uncharacterized protein</fullName>
    </submittedName>
</protein>